<dbReference type="SUPFAM" id="SSF56645">
    <property type="entry name" value="Acyl-CoA dehydrogenase NM domain-like"/>
    <property type="match status" value="1"/>
</dbReference>
<evidence type="ECO:0000256" key="5">
    <source>
        <dbReference type="ARBA" id="ARBA00023002"/>
    </source>
</evidence>
<reference evidence="15 16" key="1">
    <citation type="submission" date="2015-03" db="EMBL/GenBank/DDBJ databases">
        <title>Draft genome sequence of Elstera litoralis.</title>
        <authorList>
            <person name="Rahalkar M.C."/>
            <person name="Dhakephalkar P.K."/>
            <person name="Pore S.D."/>
            <person name="Arora P."/>
            <person name="Kapse N.G."/>
            <person name="Pandit P.S."/>
        </authorList>
    </citation>
    <scope>NUCLEOTIDE SEQUENCE [LARGE SCALE GENOMIC DNA]</scope>
    <source>
        <strain evidence="15 16">Dia-1</strain>
    </source>
</reference>
<keyword evidence="4 10" id="KW-0274">FAD</keyword>
<dbReference type="EC" id="1.3.99.41" evidence="8"/>
<organism evidence="15 16">
    <name type="scientific">Elstera litoralis</name>
    <dbReference type="NCBI Taxonomy" id="552518"/>
    <lineage>
        <taxon>Bacteria</taxon>
        <taxon>Pseudomonadati</taxon>
        <taxon>Pseudomonadota</taxon>
        <taxon>Alphaproteobacteria</taxon>
        <taxon>Rhodospirillales</taxon>
        <taxon>Rhodospirillaceae</taxon>
        <taxon>Elstera</taxon>
    </lineage>
</organism>
<dbReference type="Pfam" id="PF00441">
    <property type="entry name" value="Acyl-CoA_dh_1"/>
    <property type="match status" value="1"/>
</dbReference>
<dbReference type="InterPro" id="IPR052166">
    <property type="entry name" value="Diverse_Acyl-CoA_DH"/>
</dbReference>
<dbReference type="InterPro" id="IPR036250">
    <property type="entry name" value="AcylCo_DH-like_C"/>
</dbReference>
<dbReference type="PANTHER" id="PTHR42803">
    <property type="entry name" value="ACYL-COA DEHYDROGENASE"/>
    <property type="match status" value="1"/>
</dbReference>
<dbReference type="Gene3D" id="1.20.140.10">
    <property type="entry name" value="Butyryl-CoA Dehydrogenase, subunit A, domain 3"/>
    <property type="match status" value="1"/>
</dbReference>
<evidence type="ECO:0000313" key="16">
    <source>
        <dbReference type="Proteomes" id="UP000033774"/>
    </source>
</evidence>
<dbReference type="GO" id="GO:0016627">
    <property type="term" value="F:oxidoreductase activity, acting on the CH-CH group of donors"/>
    <property type="evidence" value="ECO:0007669"/>
    <property type="project" value="InterPro"/>
</dbReference>
<comment type="cofactor">
    <cofactor evidence="1 10">
        <name>FAD</name>
        <dbReference type="ChEBI" id="CHEBI:57692"/>
    </cofactor>
</comment>
<dbReference type="Gene3D" id="1.10.540.10">
    <property type="entry name" value="Acyl-CoA dehydrogenase/oxidase, N-terminal domain"/>
    <property type="match status" value="1"/>
</dbReference>
<dbReference type="InterPro" id="IPR006091">
    <property type="entry name" value="Acyl-CoA_Oxase/DH_mid-dom"/>
</dbReference>
<dbReference type="Pfam" id="PF02771">
    <property type="entry name" value="Acyl-CoA_dh_N"/>
    <property type="match status" value="1"/>
</dbReference>
<evidence type="ECO:0000256" key="3">
    <source>
        <dbReference type="ARBA" id="ARBA00022630"/>
    </source>
</evidence>
<evidence type="ECO:0000256" key="10">
    <source>
        <dbReference type="RuleBase" id="RU362125"/>
    </source>
</evidence>
<dbReference type="Proteomes" id="UP000033774">
    <property type="component" value="Unassembled WGS sequence"/>
</dbReference>
<evidence type="ECO:0000256" key="9">
    <source>
        <dbReference type="ARBA" id="ARBA00069043"/>
    </source>
</evidence>
<evidence type="ECO:0000256" key="4">
    <source>
        <dbReference type="ARBA" id="ARBA00022827"/>
    </source>
</evidence>
<dbReference type="AlphaFoldDB" id="A0A0F3IV25"/>
<dbReference type="InterPro" id="IPR025878">
    <property type="entry name" value="Acyl-CoA_dh-like_C_dom"/>
</dbReference>
<feature type="domain" description="Acyl-CoA dehydrogenase/oxidase N-terminal" evidence="13">
    <location>
        <begin position="71"/>
        <end position="151"/>
    </location>
</feature>
<feature type="domain" description="Acyl-CoA dehydrogenase/oxidase C-terminal" evidence="11">
    <location>
        <begin position="279"/>
        <end position="438"/>
    </location>
</feature>
<dbReference type="Pfam" id="PF02770">
    <property type="entry name" value="Acyl-CoA_dh_M"/>
    <property type="match status" value="1"/>
</dbReference>
<evidence type="ECO:0000259" key="14">
    <source>
        <dbReference type="Pfam" id="PF12806"/>
    </source>
</evidence>
<dbReference type="InterPro" id="IPR009075">
    <property type="entry name" value="AcylCo_DH/oxidase_C"/>
</dbReference>
<evidence type="ECO:0000259" key="12">
    <source>
        <dbReference type="Pfam" id="PF02770"/>
    </source>
</evidence>
<keyword evidence="3 10" id="KW-0285">Flavoprotein</keyword>
<feature type="domain" description="Acyl-CoA oxidase/dehydrogenase middle" evidence="12">
    <location>
        <begin position="157"/>
        <end position="255"/>
    </location>
</feature>
<gene>
    <name evidence="15" type="ORF">VZ95_04105</name>
</gene>
<evidence type="ECO:0000256" key="6">
    <source>
        <dbReference type="ARBA" id="ARBA00051388"/>
    </source>
</evidence>
<protein>
    <recommendedName>
        <fullName evidence="9">3-methylmercaptopropionyl-CoA dehydrogenase</fullName>
        <ecNumber evidence="8">1.3.99.41</ecNumber>
    </recommendedName>
</protein>
<dbReference type="InterPro" id="IPR037069">
    <property type="entry name" value="AcylCoA_DH/ox_N_sf"/>
</dbReference>
<dbReference type="InterPro" id="IPR013786">
    <property type="entry name" value="AcylCoA_DH/ox_N"/>
</dbReference>
<dbReference type="SUPFAM" id="SSF47203">
    <property type="entry name" value="Acyl-CoA dehydrogenase C-terminal domain-like"/>
    <property type="match status" value="1"/>
</dbReference>
<dbReference type="Gene3D" id="2.40.110.10">
    <property type="entry name" value="Butyryl-CoA Dehydrogenase, subunit A, domain 2"/>
    <property type="match status" value="1"/>
</dbReference>
<dbReference type="RefSeq" id="WP_045774746.1">
    <property type="nucleotide sequence ID" value="NZ_LAJY01000078.1"/>
</dbReference>
<evidence type="ECO:0000313" key="15">
    <source>
        <dbReference type="EMBL" id="KJV10570.1"/>
    </source>
</evidence>
<feature type="domain" description="Acetyl-CoA dehydrogenase-like C-terminal" evidence="14">
    <location>
        <begin position="455"/>
        <end position="580"/>
    </location>
</feature>
<keyword evidence="5 10" id="KW-0560">Oxidoreductase</keyword>
<comment type="catalytic activity">
    <reaction evidence="6">
        <text>3-(methylsulfanyl)propanoyl-CoA + oxidized [electron-transfer flavoprotein] + H(+) = 3-(methylsulfanyl)acryloyl-CoA + reduced [electron-transfer flavoprotein]</text>
        <dbReference type="Rhea" id="RHEA:52612"/>
        <dbReference type="Rhea" id="RHEA-COMP:10685"/>
        <dbReference type="Rhea" id="RHEA-COMP:10686"/>
        <dbReference type="ChEBI" id="CHEBI:15378"/>
        <dbReference type="ChEBI" id="CHEBI:57692"/>
        <dbReference type="ChEBI" id="CHEBI:58307"/>
        <dbReference type="ChEBI" id="CHEBI:82815"/>
        <dbReference type="ChEBI" id="CHEBI:84994"/>
        <dbReference type="EC" id="1.3.99.41"/>
    </reaction>
    <physiologicalReaction direction="left-to-right" evidence="6">
        <dbReference type="Rhea" id="RHEA:52613"/>
    </physiologicalReaction>
</comment>
<evidence type="ECO:0000256" key="2">
    <source>
        <dbReference type="ARBA" id="ARBA00009347"/>
    </source>
</evidence>
<dbReference type="PATRIC" id="fig|552518.3.peg.4347"/>
<evidence type="ECO:0000256" key="1">
    <source>
        <dbReference type="ARBA" id="ARBA00001974"/>
    </source>
</evidence>
<evidence type="ECO:0000259" key="13">
    <source>
        <dbReference type="Pfam" id="PF02771"/>
    </source>
</evidence>
<comment type="caution">
    <text evidence="15">The sequence shown here is derived from an EMBL/GenBank/DDBJ whole genome shotgun (WGS) entry which is preliminary data.</text>
</comment>
<proteinExistence type="inferred from homology"/>
<dbReference type="InterPro" id="IPR046373">
    <property type="entry name" value="Acyl-CoA_Oxase/DH_mid-dom_sf"/>
</dbReference>
<accession>A0A0F3IV25</accession>
<dbReference type="InterPro" id="IPR009100">
    <property type="entry name" value="AcylCoA_DH/oxidase_NM_dom_sf"/>
</dbReference>
<evidence type="ECO:0000256" key="7">
    <source>
        <dbReference type="ARBA" id="ARBA00058683"/>
    </source>
</evidence>
<dbReference type="PANTHER" id="PTHR42803:SF1">
    <property type="entry name" value="BROAD-SPECIFICITY LINEAR ACYL-COA DEHYDROGENASE FADE5"/>
    <property type="match status" value="1"/>
</dbReference>
<name>A0A0F3IV25_9PROT</name>
<dbReference type="GO" id="GO:0050660">
    <property type="term" value="F:flavin adenine dinucleotide binding"/>
    <property type="evidence" value="ECO:0007669"/>
    <property type="project" value="InterPro"/>
</dbReference>
<sequence>MTYQAPLDDIRFTLHRVVGVADVLPEGIDSTDVDAILEEAGKFAGSVIAPLNWGGDQHGAVLENGVVRTAPGFRDAYHAFVEGGWNSVGGDPEFGGQGLPIALSAALSELWNSASMAFALCPLLNLGAIECLERHGSDAQKQKYLAKMIEGTWTGTMNLTEPQAGSDLAAVRTKAVPVGDGTYRISGQKIFITYGDHDYTDNIIHLVLARLPDAPPGVKGISLFVVPKVMVGDDGSLGDKNDLRCVSLEHKLGIHASPTAVMAYGDGEGAVGELIGEANRGLEYMFVMMNNARLNVGVQGIGIAERAYQHAVAYARSRTQGKPLPGSPSQTIIAHPDVRRMLVLSKVKIEAARALALEAAAVLDRAHKGIAGAQARGDLLIPIVKSWSTDLGVSVASTGVQIHGGMGFIEETGAAQHLRDARIAPIYEGTNGIQAADLVGRKLLRDGGAAMTALIADISATLGQLAEQPGDDLAVVAQNLSIGQSALREATDWLLLAAKEDMRLPFAASSAYLDLAGIVAGGWMLARSALVAQADLAQGGGHAAFLEAKIIGARIFAEHELVRATGLLESIRAGSKSLLQYDEALL</sequence>
<dbReference type="Pfam" id="PF12806">
    <property type="entry name" value="Acyl-CoA_dh_C"/>
    <property type="match status" value="1"/>
</dbReference>
<keyword evidence="16" id="KW-1185">Reference proteome</keyword>
<dbReference type="EMBL" id="LAJY01000078">
    <property type="protein sequence ID" value="KJV10570.1"/>
    <property type="molecule type" value="Genomic_DNA"/>
</dbReference>
<dbReference type="OrthoDB" id="5510711at2"/>
<dbReference type="FunFam" id="2.40.110.10:FF:000031">
    <property type="entry name" value="Acyl-CoA dehydrogenase, putative"/>
    <property type="match status" value="1"/>
</dbReference>
<comment type="function">
    <text evidence="7">Involved in the assimilation of dimethylsulphoniopropionate (DMSP), an important compound in the fixation of carbon in marine phytoplankton, by mediating the conversion of 3-(methylthio)propanoyl-CoA (MMPA-CoA) to 3-(methylthio)acryloyl-CoA (MTA-CoA).</text>
</comment>
<evidence type="ECO:0000259" key="11">
    <source>
        <dbReference type="Pfam" id="PF00441"/>
    </source>
</evidence>
<evidence type="ECO:0000256" key="8">
    <source>
        <dbReference type="ARBA" id="ARBA00066694"/>
    </source>
</evidence>
<comment type="similarity">
    <text evidence="2 10">Belongs to the acyl-CoA dehydrogenase family.</text>
</comment>